<dbReference type="AlphaFoldDB" id="A0AAV7P997"/>
<evidence type="ECO:0008006" key="6">
    <source>
        <dbReference type="Google" id="ProtNLM"/>
    </source>
</evidence>
<comment type="similarity">
    <text evidence="1">Belongs to the FAM118 family.</text>
</comment>
<protein>
    <recommendedName>
        <fullName evidence="6">SIR2-like domain-containing protein</fullName>
    </recommendedName>
</protein>
<dbReference type="PANTHER" id="PTHR28623">
    <property type="entry name" value="PROTEIN FAM118B"/>
    <property type="match status" value="1"/>
</dbReference>
<evidence type="ECO:0000256" key="2">
    <source>
        <dbReference type="ARBA" id="ARBA00022553"/>
    </source>
</evidence>
<evidence type="ECO:0000313" key="5">
    <source>
        <dbReference type="Proteomes" id="UP001066276"/>
    </source>
</evidence>
<accession>A0AAV7P997</accession>
<gene>
    <name evidence="4" type="ORF">NDU88_000294</name>
</gene>
<keyword evidence="2" id="KW-0597">Phosphoprotein</keyword>
<sequence>MQRRLDPKKEPHARSGSLMAGCDCTKRVSSPQREFGTDRCAKGVSDRQLGISLINKTPKDLVLVVGTGVSAAAAPGIDALNCFRCLLLAILDAAGNLQVLHPRTIRLYTKKVKRDSDLLSVANEIIRELSPRSGDSKPNFYRDCLMRIFSNLEYCITCPQVLNDVISLVEQGAMLVTTNYDTFLETSGKHKSKPMKSIDMSDPTKAALQNLYNSKTFVFLGCGEVLREHVFQALFWYPIKKKREVEHYMLVLKKDTDRFFKLQREMLLLGIKLISYGDNCAQFPGFLRELTELLRKEKPTGNVSKFALI</sequence>
<evidence type="ECO:0000256" key="3">
    <source>
        <dbReference type="ARBA" id="ARBA00022990"/>
    </source>
</evidence>
<dbReference type="EMBL" id="JANPWB010000011">
    <property type="protein sequence ID" value="KAJ1121775.1"/>
    <property type="molecule type" value="Genomic_DNA"/>
</dbReference>
<proteinExistence type="inferred from homology"/>
<dbReference type="Proteomes" id="UP001066276">
    <property type="component" value="Chromosome 7"/>
</dbReference>
<reference evidence="4" key="1">
    <citation type="journal article" date="2022" name="bioRxiv">
        <title>Sequencing and chromosome-scale assembly of the giantPleurodeles waltlgenome.</title>
        <authorList>
            <person name="Brown T."/>
            <person name="Elewa A."/>
            <person name="Iarovenko S."/>
            <person name="Subramanian E."/>
            <person name="Araus A.J."/>
            <person name="Petzold A."/>
            <person name="Susuki M."/>
            <person name="Suzuki K.-i.T."/>
            <person name="Hayashi T."/>
            <person name="Toyoda A."/>
            <person name="Oliveira C."/>
            <person name="Osipova E."/>
            <person name="Leigh N.D."/>
            <person name="Simon A."/>
            <person name="Yun M.H."/>
        </authorList>
    </citation>
    <scope>NUCLEOTIDE SEQUENCE</scope>
    <source>
        <strain evidence="4">20211129_DDA</strain>
        <tissue evidence="4">Liver</tissue>
    </source>
</reference>
<organism evidence="4 5">
    <name type="scientific">Pleurodeles waltl</name>
    <name type="common">Iberian ribbed newt</name>
    <dbReference type="NCBI Taxonomy" id="8319"/>
    <lineage>
        <taxon>Eukaryota</taxon>
        <taxon>Metazoa</taxon>
        <taxon>Chordata</taxon>
        <taxon>Craniata</taxon>
        <taxon>Vertebrata</taxon>
        <taxon>Euteleostomi</taxon>
        <taxon>Amphibia</taxon>
        <taxon>Batrachia</taxon>
        <taxon>Caudata</taxon>
        <taxon>Salamandroidea</taxon>
        <taxon>Salamandridae</taxon>
        <taxon>Pleurodelinae</taxon>
        <taxon>Pleurodeles</taxon>
    </lineage>
</organism>
<keyword evidence="3" id="KW-0007">Acetylation</keyword>
<dbReference type="PANTHER" id="PTHR28623:SF2">
    <property type="entry name" value="PROTEIN FAM118A"/>
    <property type="match status" value="1"/>
</dbReference>
<evidence type="ECO:0000256" key="1">
    <source>
        <dbReference type="ARBA" id="ARBA00006491"/>
    </source>
</evidence>
<evidence type="ECO:0000313" key="4">
    <source>
        <dbReference type="EMBL" id="KAJ1121775.1"/>
    </source>
</evidence>
<dbReference type="InterPro" id="IPR038916">
    <property type="entry name" value="FAM118"/>
</dbReference>
<comment type="caution">
    <text evidence="4">The sequence shown here is derived from an EMBL/GenBank/DDBJ whole genome shotgun (WGS) entry which is preliminary data.</text>
</comment>
<name>A0AAV7P997_PLEWA</name>
<keyword evidence="5" id="KW-1185">Reference proteome</keyword>